<sequence length="162" mass="17515">MSATGSAPVVDHVTLTVTDLDVSQRFYCELLDLVRLADFGTVRVLVHRDSGFTLSLARHDKGGGRFDETRTGLDHLGFAAGSRAELEAREAQLRGMGAEFTPVRDMPFGWHLNLRDPDGIAVEFYATGPLMAAALAELRDADLDQAGIDARAREYLAAAGLP</sequence>
<keyword evidence="2" id="KW-0560">Oxidoreductase</keyword>
<organism evidence="2 3">
    <name type="scientific">Geodermatophilus aquaeductus</name>
    <dbReference type="NCBI Taxonomy" id="1564161"/>
    <lineage>
        <taxon>Bacteria</taxon>
        <taxon>Bacillati</taxon>
        <taxon>Actinomycetota</taxon>
        <taxon>Actinomycetes</taxon>
        <taxon>Geodermatophilales</taxon>
        <taxon>Geodermatophilaceae</taxon>
        <taxon>Geodermatophilus</taxon>
    </lineage>
</organism>
<dbReference type="InterPro" id="IPR029068">
    <property type="entry name" value="Glyas_Bleomycin-R_OHBP_Dase"/>
</dbReference>
<evidence type="ECO:0000313" key="2">
    <source>
        <dbReference type="EMBL" id="SMO98003.1"/>
    </source>
</evidence>
<dbReference type="EMBL" id="FXTJ01000012">
    <property type="protein sequence ID" value="SMO98003.1"/>
    <property type="molecule type" value="Genomic_DNA"/>
</dbReference>
<dbReference type="Gene3D" id="3.10.180.10">
    <property type="entry name" value="2,3-Dihydroxybiphenyl 1,2-Dioxygenase, domain 1"/>
    <property type="match status" value="1"/>
</dbReference>
<reference evidence="2 3" key="1">
    <citation type="submission" date="2017-05" db="EMBL/GenBank/DDBJ databases">
        <authorList>
            <person name="Varghese N."/>
            <person name="Submissions S."/>
        </authorList>
    </citation>
    <scope>NUCLEOTIDE SEQUENCE [LARGE SCALE GENOMIC DNA]</scope>
    <source>
        <strain evidence="2 3">DSM 46834</strain>
    </source>
</reference>
<dbReference type="SUPFAM" id="SSF54593">
    <property type="entry name" value="Glyoxalase/Bleomycin resistance protein/Dihydroxybiphenyl dioxygenase"/>
    <property type="match status" value="1"/>
</dbReference>
<name>A0A521FP83_9ACTN</name>
<dbReference type="InterPro" id="IPR004360">
    <property type="entry name" value="Glyas_Fos-R_dOase_dom"/>
</dbReference>
<keyword evidence="3" id="KW-1185">Reference proteome</keyword>
<dbReference type="Proteomes" id="UP000317484">
    <property type="component" value="Unassembled WGS sequence"/>
</dbReference>
<protein>
    <submittedName>
        <fullName evidence="2">Glyoxalase/Bleomycin resistance protein/Dioxygenase superfamily protein</fullName>
    </submittedName>
</protein>
<evidence type="ECO:0000259" key="1">
    <source>
        <dbReference type="PROSITE" id="PS51819"/>
    </source>
</evidence>
<dbReference type="InterPro" id="IPR037523">
    <property type="entry name" value="VOC_core"/>
</dbReference>
<proteinExistence type="predicted"/>
<dbReference type="RefSeq" id="WP_185938493.1">
    <property type="nucleotide sequence ID" value="NZ_FXTJ01000012.1"/>
</dbReference>
<accession>A0A521FP83</accession>
<dbReference type="Pfam" id="PF00903">
    <property type="entry name" value="Glyoxalase"/>
    <property type="match status" value="1"/>
</dbReference>
<dbReference type="AlphaFoldDB" id="A0A521FP83"/>
<keyword evidence="2" id="KW-0223">Dioxygenase</keyword>
<feature type="domain" description="VOC" evidence="1">
    <location>
        <begin position="9"/>
        <end position="127"/>
    </location>
</feature>
<dbReference type="PROSITE" id="PS51819">
    <property type="entry name" value="VOC"/>
    <property type="match status" value="1"/>
</dbReference>
<dbReference type="GO" id="GO:0051213">
    <property type="term" value="F:dioxygenase activity"/>
    <property type="evidence" value="ECO:0007669"/>
    <property type="project" value="UniProtKB-KW"/>
</dbReference>
<gene>
    <name evidence="2" type="ORF">SAMN06273567_11254</name>
</gene>
<evidence type="ECO:0000313" key="3">
    <source>
        <dbReference type="Proteomes" id="UP000317484"/>
    </source>
</evidence>